<dbReference type="AlphaFoldDB" id="A0A699ZIT8"/>
<gene>
    <name evidence="2" type="ORF">HaLaN_16385</name>
</gene>
<evidence type="ECO:0000313" key="2">
    <source>
        <dbReference type="EMBL" id="GFH19439.1"/>
    </source>
</evidence>
<sequence>MAVSPPWPHQQRQDEPGDVPGCTDRPWSGAHQQPRTHGPAGVPGQLRGGWQRPAALSRRGAGAGHAAGPLGGAGRAEPGALRGPGGTQQAAG</sequence>
<feature type="region of interest" description="Disordered" evidence="1">
    <location>
        <begin position="1"/>
        <end position="92"/>
    </location>
</feature>
<accession>A0A699ZIT8</accession>
<name>A0A699ZIT8_HAELA</name>
<organism evidence="2 3">
    <name type="scientific">Haematococcus lacustris</name>
    <name type="common">Green alga</name>
    <name type="synonym">Haematococcus pluvialis</name>
    <dbReference type="NCBI Taxonomy" id="44745"/>
    <lineage>
        <taxon>Eukaryota</taxon>
        <taxon>Viridiplantae</taxon>
        <taxon>Chlorophyta</taxon>
        <taxon>core chlorophytes</taxon>
        <taxon>Chlorophyceae</taxon>
        <taxon>CS clade</taxon>
        <taxon>Chlamydomonadales</taxon>
        <taxon>Haematococcaceae</taxon>
        <taxon>Haematococcus</taxon>
    </lineage>
</organism>
<evidence type="ECO:0000313" key="3">
    <source>
        <dbReference type="Proteomes" id="UP000485058"/>
    </source>
</evidence>
<dbReference type="Proteomes" id="UP000485058">
    <property type="component" value="Unassembled WGS sequence"/>
</dbReference>
<keyword evidence="3" id="KW-1185">Reference proteome</keyword>
<proteinExistence type="predicted"/>
<comment type="caution">
    <text evidence="2">The sequence shown here is derived from an EMBL/GenBank/DDBJ whole genome shotgun (WGS) entry which is preliminary data.</text>
</comment>
<evidence type="ECO:0000256" key="1">
    <source>
        <dbReference type="SAM" id="MobiDB-lite"/>
    </source>
</evidence>
<reference evidence="2 3" key="1">
    <citation type="submission" date="2020-02" db="EMBL/GenBank/DDBJ databases">
        <title>Draft genome sequence of Haematococcus lacustris strain NIES-144.</title>
        <authorList>
            <person name="Morimoto D."/>
            <person name="Nakagawa S."/>
            <person name="Yoshida T."/>
            <person name="Sawayama S."/>
        </authorList>
    </citation>
    <scope>NUCLEOTIDE SEQUENCE [LARGE SCALE GENOMIC DNA]</scope>
    <source>
        <strain evidence="2 3">NIES-144</strain>
    </source>
</reference>
<feature type="non-terminal residue" evidence="2">
    <location>
        <position position="1"/>
    </location>
</feature>
<dbReference type="EMBL" id="BLLF01001463">
    <property type="protein sequence ID" value="GFH19439.1"/>
    <property type="molecule type" value="Genomic_DNA"/>
</dbReference>
<feature type="compositionally biased region" description="Gly residues" evidence="1">
    <location>
        <begin position="61"/>
        <end position="74"/>
    </location>
</feature>
<protein>
    <submittedName>
        <fullName evidence="2">Uncharacterized protein</fullName>
    </submittedName>
</protein>